<dbReference type="AlphaFoldDB" id="A0A7W9L7P2"/>
<keyword evidence="2" id="KW-1185">Reference proteome</keyword>
<evidence type="ECO:0000313" key="1">
    <source>
        <dbReference type="EMBL" id="MBB5773698.1"/>
    </source>
</evidence>
<evidence type="ECO:0000313" key="2">
    <source>
        <dbReference type="Proteomes" id="UP000579153"/>
    </source>
</evidence>
<proteinExistence type="predicted"/>
<comment type="caution">
    <text evidence="1">The sequence shown here is derived from an EMBL/GenBank/DDBJ whole genome shotgun (WGS) entry which is preliminary data.</text>
</comment>
<dbReference type="EMBL" id="JACHMB010000001">
    <property type="protein sequence ID" value="MBB5773698.1"/>
    <property type="molecule type" value="Genomic_DNA"/>
</dbReference>
<gene>
    <name evidence="1" type="ORF">HD596_000454</name>
</gene>
<protein>
    <submittedName>
        <fullName evidence="1">Uncharacterized protein</fullName>
    </submittedName>
</protein>
<reference evidence="1 2" key="1">
    <citation type="submission" date="2020-08" db="EMBL/GenBank/DDBJ databases">
        <title>Sequencing the genomes of 1000 actinobacteria strains.</title>
        <authorList>
            <person name="Klenk H.-P."/>
        </authorList>
    </citation>
    <scope>NUCLEOTIDE SEQUENCE [LARGE SCALE GENOMIC DNA]</scope>
    <source>
        <strain evidence="1 2">DSM 45507</strain>
    </source>
</reference>
<accession>A0A7W9L7P2</accession>
<name>A0A7W9L7P2_9ACTN</name>
<dbReference type="Proteomes" id="UP000579153">
    <property type="component" value="Unassembled WGS sequence"/>
</dbReference>
<organism evidence="1 2">
    <name type="scientific">Nonomuraea jabiensis</name>
    <dbReference type="NCBI Taxonomy" id="882448"/>
    <lineage>
        <taxon>Bacteria</taxon>
        <taxon>Bacillati</taxon>
        <taxon>Actinomycetota</taxon>
        <taxon>Actinomycetes</taxon>
        <taxon>Streptosporangiales</taxon>
        <taxon>Streptosporangiaceae</taxon>
        <taxon>Nonomuraea</taxon>
    </lineage>
</organism>
<dbReference type="RefSeq" id="WP_185067642.1">
    <property type="nucleotide sequence ID" value="NZ_JACHMB010000001.1"/>
</dbReference>
<sequence length="126" mass="13845">MLGRATARLRVLDPEVKLTVDTPGGVVVALGDTEIAGRAQLFSDSAVRGRAVLVNGLPGMLSWREDGTPLSVLMFIVADGRITASRPWSTRPGWRRWTCPTRRESPAGIVRNGSARPWCPAWRRPR</sequence>